<feature type="region of interest" description="Disordered" evidence="1">
    <location>
        <begin position="45"/>
        <end position="65"/>
    </location>
</feature>
<reference evidence="3 4" key="1">
    <citation type="submission" date="2018-09" db="EMBL/GenBank/DDBJ databases">
        <title>Nocardia yunnanensis sp. nov., an actinomycete isolated from a soil sample.</title>
        <authorList>
            <person name="Zhang J."/>
        </authorList>
    </citation>
    <scope>NUCLEOTIDE SEQUENCE [LARGE SCALE GENOMIC DNA]</scope>
    <source>
        <strain evidence="3 4">CFHS0054</strain>
    </source>
</reference>
<accession>A0A386ZPR6</accession>
<dbReference type="KEGG" id="nyu:D7D52_24550"/>
<sequence length="186" mass="20983">MSGTAWGVVIIVLVVVIVLLIVAALLPRMRSRRLKERFGPEYDRTLEQAPNRKAAEQDLAERQKRHEQLQLRELSDEEKRRYQADWTHIQERFIDDPAGALGAADHLVTKAMADRGYPNDSYDQRLADLSVEHARPLGRFRAAHDIASRAGRGGASTEDMRTAIVDYRELFTDLLDGGHSGTAQHN</sequence>
<feature type="transmembrane region" description="Helical" evidence="2">
    <location>
        <begin position="6"/>
        <end position="27"/>
    </location>
</feature>
<dbReference type="Proteomes" id="UP000267164">
    <property type="component" value="Chromosome"/>
</dbReference>
<keyword evidence="2" id="KW-1133">Transmembrane helix</keyword>
<evidence type="ECO:0000313" key="3">
    <source>
        <dbReference type="EMBL" id="AYF79353.1"/>
    </source>
</evidence>
<keyword evidence="4" id="KW-1185">Reference proteome</keyword>
<protein>
    <recommendedName>
        <fullName evidence="5">Secreted protein</fullName>
    </recommendedName>
</protein>
<dbReference type="EMBL" id="CP032568">
    <property type="protein sequence ID" value="AYF79353.1"/>
    <property type="molecule type" value="Genomic_DNA"/>
</dbReference>
<dbReference type="RefSeq" id="WP_120744430.1">
    <property type="nucleotide sequence ID" value="NZ_CP032568.1"/>
</dbReference>
<dbReference type="OrthoDB" id="7502542at2"/>
<evidence type="ECO:0008006" key="5">
    <source>
        <dbReference type="Google" id="ProtNLM"/>
    </source>
</evidence>
<keyword evidence="2" id="KW-0812">Transmembrane</keyword>
<organism evidence="3 4">
    <name type="scientific">Nocardia yunnanensis</name>
    <dbReference type="NCBI Taxonomy" id="2382165"/>
    <lineage>
        <taxon>Bacteria</taxon>
        <taxon>Bacillati</taxon>
        <taxon>Actinomycetota</taxon>
        <taxon>Actinomycetes</taxon>
        <taxon>Mycobacteriales</taxon>
        <taxon>Nocardiaceae</taxon>
        <taxon>Nocardia</taxon>
    </lineage>
</organism>
<keyword evidence="2" id="KW-0472">Membrane</keyword>
<evidence type="ECO:0000313" key="4">
    <source>
        <dbReference type="Proteomes" id="UP000267164"/>
    </source>
</evidence>
<feature type="compositionally biased region" description="Basic and acidic residues" evidence="1">
    <location>
        <begin position="53"/>
        <end position="65"/>
    </location>
</feature>
<proteinExistence type="predicted"/>
<evidence type="ECO:0000256" key="1">
    <source>
        <dbReference type="SAM" id="MobiDB-lite"/>
    </source>
</evidence>
<gene>
    <name evidence="3" type="ORF">D7D52_24550</name>
</gene>
<dbReference type="AlphaFoldDB" id="A0A386ZPR6"/>
<evidence type="ECO:0000256" key="2">
    <source>
        <dbReference type="SAM" id="Phobius"/>
    </source>
</evidence>
<name>A0A386ZPR6_9NOCA</name>